<dbReference type="OrthoDB" id="41390at2"/>
<feature type="region of interest" description="Disordered" evidence="4">
    <location>
        <begin position="1"/>
        <end position="32"/>
    </location>
</feature>
<evidence type="ECO:0000256" key="3">
    <source>
        <dbReference type="ARBA" id="ARBA00023163"/>
    </source>
</evidence>
<sequence length="274" mass="29386">MSQDIAAAPPTTVSTAPGRRPSPSPGATHPVDRLSPAARRAWESTLFAALSPQVTASLLERAVEVSLTPREMFHPGALHAETPLCAVVVDGLLRFYLTSRDGRAMTLRYAGHGQLIGVRRLAMGLVPTARSPLWDAAVNGEAVQASRILTLPAAVVAAAARQDAALSGALAREVAVQSMRDRELIAANVFRPIRERVARHLISLAIREGPDLIVHASHQEIADAIGSVREVVSRTMVRFRAEGLVERRRRRLVLTDPARLHAAAIDGSDGQTTV</sequence>
<accession>A0A1C6UKL6</accession>
<gene>
    <name evidence="6" type="ORF">GA0070617_2713</name>
</gene>
<dbReference type="Gene3D" id="2.60.120.10">
    <property type="entry name" value="Jelly Rolls"/>
    <property type="match status" value="1"/>
</dbReference>
<proteinExistence type="predicted"/>
<dbReference type="InterPro" id="IPR036388">
    <property type="entry name" value="WH-like_DNA-bd_sf"/>
</dbReference>
<keyword evidence="7" id="KW-1185">Reference proteome</keyword>
<dbReference type="STRING" id="683228.GA0070617_2713"/>
<dbReference type="SUPFAM" id="SSF46785">
    <property type="entry name" value="Winged helix' DNA-binding domain"/>
    <property type="match status" value="1"/>
</dbReference>
<dbReference type="PROSITE" id="PS51063">
    <property type="entry name" value="HTH_CRP_2"/>
    <property type="match status" value="1"/>
</dbReference>
<feature type="domain" description="HTH crp-type" evidence="5">
    <location>
        <begin position="191"/>
        <end position="258"/>
    </location>
</feature>
<dbReference type="SUPFAM" id="SSF51206">
    <property type="entry name" value="cAMP-binding domain-like"/>
    <property type="match status" value="1"/>
</dbReference>
<keyword evidence="2" id="KW-0238">DNA-binding</keyword>
<dbReference type="InterPro" id="IPR014710">
    <property type="entry name" value="RmlC-like_jellyroll"/>
</dbReference>
<name>A0A1C6UKL6_9ACTN</name>
<keyword evidence="3" id="KW-0804">Transcription</keyword>
<dbReference type="Pfam" id="PF13545">
    <property type="entry name" value="HTH_Crp_2"/>
    <property type="match status" value="1"/>
</dbReference>
<reference evidence="6 7" key="1">
    <citation type="submission" date="2016-06" db="EMBL/GenBank/DDBJ databases">
        <authorList>
            <person name="Kjaerup R.B."/>
            <person name="Dalgaard T.S."/>
            <person name="Juul-Madsen H.R."/>
        </authorList>
    </citation>
    <scope>NUCLEOTIDE SEQUENCE [LARGE SCALE GENOMIC DNA]</scope>
    <source>
        <strain evidence="6 7">DSM 45577</strain>
    </source>
</reference>
<dbReference type="GO" id="GO:0006355">
    <property type="term" value="P:regulation of DNA-templated transcription"/>
    <property type="evidence" value="ECO:0007669"/>
    <property type="project" value="InterPro"/>
</dbReference>
<dbReference type="PRINTS" id="PR00034">
    <property type="entry name" value="HTHCRP"/>
</dbReference>
<dbReference type="Gene3D" id="1.10.10.10">
    <property type="entry name" value="Winged helix-like DNA-binding domain superfamily/Winged helix DNA-binding domain"/>
    <property type="match status" value="1"/>
</dbReference>
<dbReference type="SMART" id="SM00419">
    <property type="entry name" value="HTH_CRP"/>
    <property type="match status" value="1"/>
</dbReference>
<dbReference type="InterPro" id="IPR036390">
    <property type="entry name" value="WH_DNA-bd_sf"/>
</dbReference>
<dbReference type="InterPro" id="IPR012318">
    <property type="entry name" value="HTH_CRP"/>
</dbReference>
<protein>
    <submittedName>
        <fullName evidence="6">CRP/FNR family transcriptional regulator, anaerobic regulatory protein</fullName>
    </submittedName>
</protein>
<evidence type="ECO:0000256" key="4">
    <source>
        <dbReference type="SAM" id="MobiDB-lite"/>
    </source>
</evidence>
<evidence type="ECO:0000313" key="7">
    <source>
        <dbReference type="Proteomes" id="UP000198937"/>
    </source>
</evidence>
<organism evidence="6 7">
    <name type="scientific">Micromonospora yangpuensis</name>
    <dbReference type="NCBI Taxonomy" id="683228"/>
    <lineage>
        <taxon>Bacteria</taxon>
        <taxon>Bacillati</taxon>
        <taxon>Actinomycetota</taxon>
        <taxon>Actinomycetes</taxon>
        <taxon>Micromonosporales</taxon>
        <taxon>Micromonosporaceae</taxon>
        <taxon>Micromonospora</taxon>
    </lineage>
</organism>
<dbReference type="AlphaFoldDB" id="A0A1C6UKL6"/>
<dbReference type="Proteomes" id="UP000198937">
    <property type="component" value="Unassembled WGS sequence"/>
</dbReference>
<evidence type="ECO:0000313" key="6">
    <source>
        <dbReference type="EMBL" id="SCL54605.1"/>
    </source>
</evidence>
<feature type="compositionally biased region" description="Low complexity" evidence="4">
    <location>
        <begin position="1"/>
        <end position="17"/>
    </location>
</feature>
<dbReference type="GO" id="GO:0003677">
    <property type="term" value="F:DNA binding"/>
    <property type="evidence" value="ECO:0007669"/>
    <property type="project" value="UniProtKB-KW"/>
</dbReference>
<dbReference type="EMBL" id="FMIA01000002">
    <property type="protein sequence ID" value="SCL54605.1"/>
    <property type="molecule type" value="Genomic_DNA"/>
</dbReference>
<dbReference type="RefSeq" id="WP_139135645.1">
    <property type="nucleotide sequence ID" value="NZ_BMMJ01000009.1"/>
</dbReference>
<keyword evidence="1" id="KW-0805">Transcription regulation</keyword>
<dbReference type="InterPro" id="IPR018490">
    <property type="entry name" value="cNMP-bd_dom_sf"/>
</dbReference>
<evidence type="ECO:0000259" key="5">
    <source>
        <dbReference type="PROSITE" id="PS51063"/>
    </source>
</evidence>
<evidence type="ECO:0000256" key="2">
    <source>
        <dbReference type="ARBA" id="ARBA00023125"/>
    </source>
</evidence>
<evidence type="ECO:0000256" key="1">
    <source>
        <dbReference type="ARBA" id="ARBA00023015"/>
    </source>
</evidence>